<reference evidence="2 3" key="1">
    <citation type="submission" date="2014-03" db="EMBL/GenBank/DDBJ databases">
        <title>The draft genome sequence of Thalassospira alkalitolerans JCM 18968.</title>
        <authorList>
            <person name="Lai Q."/>
            <person name="Shao Z."/>
        </authorList>
    </citation>
    <scope>NUCLEOTIDE SEQUENCE [LARGE SCALE GENOMIC DNA]</scope>
    <source>
        <strain evidence="2 3">JCM 18968</strain>
    </source>
</reference>
<keyword evidence="1" id="KW-0812">Transmembrane</keyword>
<evidence type="ECO:0000313" key="2">
    <source>
        <dbReference type="EMBL" id="OSQ48881.1"/>
    </source>
</evidence>
<dbReference type="EMBL" id="JFKB01000004">
    <property type="protein sequence ID" value="OSQ48881.1"/>
    <property type="molecule type" value="Genomic_DNA"/>
</dbReference>
<gene>
    <name evidence="2" type="ORF">TALK_08135</name>
</gene>
<keyword evidence="1" id="KW-0472">Membrane</keyword>
<proteinExistence type="predicted"/>
<keyword evidence="3" id="KW-1185">Reference proteome</keyword>
<dbReference type="Proteomes" id="UP000193396">
    <property type="component" value="Unassembled WGS sequence"/>
</dbReference>
<evidence type="ECO:0000313" key="3">
    <source>
        <dbReference type="Proteomes" id="UP000193396"/>
    </source>
</evidence>
<organism evidence="2 3">
    <name type="scientific">Thalassospira alkalitolerans</name>
    <dbReference type="NCBI Taxonomy" id="1293890"/>
    <lineage>
        <taxon>Bacteria</taxon>
        <taxon>Pseudomonadati</taxon>
        <taxon>Pseudomonadota</taxon>
        <taxon>Alphaproteobacteria</taxon>
        <taxon>Rhodospirillales</taxon>
        <taxon>Thalassospiraceae</taxon>
        <taxon>Thalassospira</taxon>
    </lineage>
</organism>
<accession>A0A1Y2LDF8</accession>
<keyword evidence="1" id="KW-1133">Transmembrane helix</keyword>
<name>A0A1Y2LDF8_9PROT</name>
<protein>
    <submittedName>
        <fullName evidence="2">Uncharacterized protein</fullName>
    </submittedName>
</protein>
<sequence length="229" mass="25631">MTAWIEQHSAVLQIIASFATLLVWVFYAQLLFASYRRIRRPKIVINQMLGHSHKARFLISNMSQEAIHIETVLLCLDAGDTRLCEVVTDADPEQGQDGENVSGGDGNGKYQARLEEVTLQGPLASGKCIELGAMPNLLARVRRHIEKSDQDISQKGRVILPDEAHENGQDCRIEFIVIGVYSSEKGVIGASRTFVYDCNGNLRPEQVQTTQHSGMLARRRMARLHSQYI</sequence>
<feature type="transmembrane region" description="Helical" evidence="1">
    <location>
        <begin position="12"/>
        <end position="33"/>
    </location>
</feature>
<comment type="caution">
    <text evidence="2">The sequence shown here is derived from an EMBL/GenBank/DDBJ whole genome shotgun (WGS) entry which is preliminary data.</text>
</comment>
<dbReference type="OrthoDB" id="7406133at2"/>
<dbReference type="RefSeq" id="WP_085617683.1">
    <property type="nucleotide sequence ID" value="NZ_JFKB01000004.1"/>
</dbReference>
<dbReference type="STRING" id="1293890.TALK_08135"/>
<evidence type="ECO:0000256" key="1">
    <source>
        <dbReference type="SAM" id="Phobius"/>
    </source>
</evidence>
<dbReference type="AlphaFoldDB" id="A0A1Y2LDF8"/>